<feature type="transmembrane region" description="Helical" evidence="1">
    <location>
        <begin position="44"/>
        <end position="65"/>
    </location>
</feature>
<accession>A0A8S1BTY1</accession>
<feature type="transmembrane region" description="Helical" evidence="1">
    <location>
        <begin position="157"/>
        <end position="174"/>
    </location>
</feature>
<protein>
    <submittedName>
        <fullName evidence="2">Uncharacterized protein</fullName>
    </submittedName>
</protein>
<comment type="caution">
    <text evidence="2">The sequence shown here is derived from an EMBL/GenBank/DDBJ whole genome shotgun (WGS) entry which is preliminary data.</text>
</comment>
<sequence length="280" mass="32490">MILPKLKELVTYMNNWMIYERELESKLGETFSSSKLSMSKKIKCFYLFGSAFVSINILVDFIVHATPPKFDHLLHGLGLYFVSFIICFWIISCRYICIVSQILLRTLKKSETLNVAFPNKRTEKSILGLRNLWFCLISDLAAPLVYSKFEDAGSSNFYLIFLVLFSSQLVIIFVEAEKARITVLNCLQGSIEQTTFLKTRKQTKKFLIRFFSKAIVRAPQISLDGYFTVNRQSLGQIVVSVLSNVIIIFQFGIKQRNYETVEQFLQIIVETDQEFYNFFK</sequence>
<organism evidence="2 3">
    <name type="scientific">Cloeon dipterum</name>
    <dbReference type="NCBI Taxonomy" id="197152"/>
    <lineage>
        <taxon>Eukaryota</taxon>
        <taxon>Metazoa</taxon>
        <taxon>Ecdysozoa</taxon>
        <taxon>Arthropoda</taxon>
        <taxon>Hexapoda</taxon>
        <taxon>Insecta</taxon>
        <taxon>Pterygota</taxon>
        <taxon>Palaeoptera</taxon>
        <taxon>Ephemeroptera</taxon>
        <taxon>Pisciforma</taxon>
        <taxon>Baetidae</taxon>
        <taxon>Cloeon</taxon>
    </lineage>
</organism>
<feature type="transmembrane region" description="Helical" evidence="1">
    <location>
        <begin position="125"/>
        <end position="145"/>
    </location>
</feature>
<dbReference type="EMBL" id="CADEPI010000002">
    <property type="protein sequence ID" value="CAB3360038.1"/>
    <property type="molecule type" value="Genomic_DNA"/>
</dbReference>
<evidence type="ECO:0000256" key="1">
    <source>
        <dbReference type="SAM" id="Phobius"/>
    </source>
</evidence>
<evidence type="ECO:0000313" key="3">
    <source>
        <dbReference type="Proteomes" id="UP000494165"/>
    </source>
</evidence>
<evidence type="ECO:0000313" key="2">
    <source>
        <dbReference type="EMBL" id="CAB3360038.1"/>
    </source>
</evidence>
<dbReference type="AlphaFoldDB" id="A0A8S1BTY1"/>
<proteinExistence type="predicted"/>
<feature type="transmembrane region" description="Helical" evidence="1">
    <location>
        <begin position="77"/>
        <end position="104"/>
    </location>
</feature>
<keyword evidence="1" id="KW-0812">Transmembrane</keyword>
<keyword evidence="1" id="KW-0472">Membrane</keyword>
<keyword evidence="1" id="KW-1133">Transmembrane helix</keyword>
<dbReference type="Proteomes" id="UP000494165">
    <property type="component" value="Unassembled WGS sequence"/>
</dbReference>
<keyword evidence="3" id="KW-1185">Reference proteome</keyword>
<name>A0A8S1BTY1_9INSE</name>
<gene>
    <name evidence="2" type="ORF">CLODIP_2_CD08012</name>
</gene>
<reference evidence="2 3" key="1">
    <citation type="submission" date="2020-04" db="EMBL/GenBank/DDBJ databases">
        <authorList>
            <person name="Alioto T."/>
            <person name="Alioto T."/>
            <person name="Gomez Garrido J."/>
        </authorList>
    </citation>
    <scope>NUCLEOTIDE SEQUENCE [LARGE SCALE GENOMIC DNA]</scope>
</reference>